<dbReference type="NCBIfam" id="TIGR01930">
    <property type="entry name" value="AcCoA-C-Actrans"/>
    <property type="match status" value="1"/>
</dbReference>
<accession>A0A1G7SX29</accession>
<dbReference type="InterPro" id="IPR002155">
    <property type="entry name" value="Thiolase"/>
</dbReference>
<gene>
    <name evidence="10" type="ORF">SAMN05421791_104188</name>
</gene>
<keyword evidence="11" id="KW-1185">Reference proteome</keyword>
<dbReference type="AlphaFoldDB" id="A0A1G7SX29"/>
<dbReference type="FunFam" id="3.40.47.10:FF:000010">
    <property type="entry name" value="Acetyl-CoA acetyltransferase (Thiolase)"/>
    <property type="match status" value="1"/>
</dbReference>
<reference evidence="10 11" key="1">
    <citation type="submission" date="2016-10" db="EMBL/GenBank/DDBJ databases">
        <authorList>
            <person name="de Groot N.N."/>
        </authorList>
    </citation>
    <scope>NUCLEOTIDE SEQUENCE [LARGE SCALE GENOMIC DNA]</scope>
    <source>
        <strain evidence="10 11">ATCC BAA-466</strain>
    </source>
</reference>
<dbReference type="PROSITE" id="PS00737">
    <property type="entry name" value="THIOLASE_2"/>
    <property type="match status" value="1"/>
</dbReference>
<proteinExistence type="inferred from homology"/>
<dbReference type="SUPFAM" id="SSF53901">
    <property type="entry name" value="Thiolase-like"/>
    <property type="match status" value="2"/>
</dbReference>
<feature type="active site" description="Proton acceptor" evidence="6">
    <location>
        <position position="350"/>
    </location>
</feature>
<dbReference type="PANTHER" id="PTHR18919">
    <property type="entry name" value="ACETYL-COA C-ACYLTRANSFERASE"/>
    <property type="match status" value="1"/>
</dbReference>
<dbReference type="Pfam" id="PF00108">
    <property type="entry name" value="Thiolase_N"/>
    <property type="match status" value="1"/>
</dbReference>
<dbReference type="InterPro" id="IPR020617">
    <property type="entry name" value="Thiolase_C"/>
</dbReference>
<feature type="active site" description="Acyl-thioester intermediate" evidence="6">
    <location>
        <position position="90"/>
    </location>
</feature>
<dbReference type="Gene3D" id="3.40.47.10">
    <property type="match status" value="2"/>
</dbReference>
<dbReference type="InterPro" id="IPR020610">
    <property type="entry name" value="Thiolase_AS"/>
</dbReference>
<evidence type="ECO:0000256" key="1">
    <source>
        <dbReference type="ARBA" id="ARBA00010982"/>
    </source>
</evidence>
<keyword evidence="3 7" id="KW-0808">Transferase</keyword>
<dbReference type="EMBL" id="FNCK01000004">
    <property type="protein sequence ID" value="SDG27344.1"/>
    <property type="molecule type" value="Genomic_DNA"/>
</dbReference>
<feature type="active site" description="Proton acceptor" evidence="6">
    <location>
        <position position="380"/>
    </location>
</feature>
<feature type="domain" description="Thiolase N-terminal" evidence="8">
    <location>
        <begin position="6"/>
        <end position="264"/>
    </location>
</feature>
<dbReference type="EC" id="2.3.1.9" evidence="2"/>
<evidence type="ECO:0000313" key="11">
    <source>
        <dbReference type="Proteomes" id="UP000199708"/>
    </source>
</evidence>
<evidence type="ECO:0000259" key="8">
    <source>
        <dbReference type="Pfam" id="PF00108"/>
    </source>
</evidence>
<evidence type="ECO:0000256" key="2">
    <source>
        <dbReference type="ARBA" id="ARBA00012705"/>
    </source>
</evidence>
<dbReference type="RefSeq" id="WP_090289857.1">
    <property type="nucleotide sequence ID" value="NZ_FNCK01000004.1"/>
</dbReference>
<keyword evidence="4 7" id="KW-0012">Acyltransferase</keyword>
<evidence type="ECO:0000256" key="4">
    <source>
        <dbReference type="ARBA" id="ARBA00023315"/>
    </source>
</evidence>
<feature type="domain" description="Thiolase C-terminal" evidence="9">
    <location>
        <begin position="272"/>
        <end position="393"/>
    </location>
</feature>
<evidence type="ECO:0000256" key="5">
    <source>
        <dbReference type="ARBA" id="ARBA00030755"/>
    </source>
</evidence>
<dbReference type="PANTHER" id="PTHR18919:SF107">
    <property type="entry name" value="ACETYL-COA ACETYLTRANSFERASE, CYTOSOLIC"/>
    <property type="match status" value="1"/>
</dbReference>
<dbReference type="InterPro" id="IPR020616">
    <property type="entry name" value="Thiolase_N"/>
</dbReference>
<dbReference type="PROSITE" id="PS00099">
    <property type="entry name" value="THIOLASE_3"/>
    <property type="match status" value="1"/>
</dbReference>
<dbReference type="OrthoDB" id="9764892at2"/>
<dbReference type="InterPro" id="IPR020613">
    <property type="entry name" value="Thiolase_CS"/>
</dbReference>
<evidence type="ECO:0000256" key="7">
    <source>
        <dbReference type="RuleBase" id="RU003557"/>
    </source>
</evidence>
<dbReference type="GO" id="GO:0003985">
    <property type="term" value="F:acetyl-CoA C-acetyltransferase activity"/>
    <property type="evidence" value="ECO:0007669"/>
    <property type="project" value="UniProtKB-EC"/>
</dbReference>
<name>A0A1G7SX29_9LACT</name>
<dbReference type="CDD" id="cd00751">
    <property type="entry name" value="thiolase"/>
    <property type="match status" value="1"/>
</dbReference>
<comment type="similarity">
    <text evidence="1 7">Belongs to the thiolase-like superfamily. Thiolase family.</text>
</comment>
<dbReference type="PROSITE" id="PS00098">
    <property type="entry name" value="THIOLASE_1"/>
    <property type="match status" value="1"/>
</dbReference>
<dbReference type="Proteomes" id="UP000199708">
    <property type="component" value="Unassembled WGS sequence"/>
</dbReference>
<organism evidence="10 11">
    <name type="scientific">Facklamia miroungae</name>
    <dbReference type="NCBI Taxonomy" id="120956"/>
    <lineage>
        <taxon>Bacteria</taxon>
        <taxon>Bacillati</taxon>
        <taxon>Bacillota</taxon>
        <taxon>Bacilli</taxon>
        <taxon>Lactobacillales</taxon>
        <taxon>Aerococcaceae</taxon>
        <taxon>Facklamia</taxon>
    </lineage>
</organism>
<evidence type="ECO:0000256" key="6">
    <source>
        <dbReference type="PIRSR" id="PIRSR000429-1"/>
    </source>
</evidence>
<evidence type="ECO:0000313" key="10">
    <source>
        <dbReference type="EMBL" id="SDG27344.1"/>
    </source>
</evidence>
<evidence type="ECO:0000256" key="3">
    <source>
        <dbReference type="ARBA" id="ARBA00022679"/>
    </source>
</evidence>
<dbReference type="InterPro" id="IPR020615">
    <property type="entry name" value="Thiolase_acyl_enz_int_AS"/>
</dbReference>
<dbReference type="PIRSF" id="PIRSF000429">
    <property type="entry name" value="Ac-CoA_Ac_transf"/>
    <property type="match status" value="1"/>
</dbReference>
<dbReference type="InterPro" id="IPR016039">
    <property type="entry name" value="Thiolase-like"/>
</dbReference>
<dbReference type="Pfam" id="PF02803">
    <property type="entry name" value="Thiolase_C"/>
    <property type="match status" value="1"/>
</dbReference>
<sequence length="396" mass="42242">MNFEEVVIVSANRTAIGRFGGSLKNVSVIDMSSQLLKKMFDNIALDPTIIDEVYIGNVLSAGLGQNVARQIAIQSGISVKTPATTINQVCGSGMKAVMLAAQSIMIGENEIVVAGGCENMSQAPYVLANHRWGHKLGNDSMIDTLVFDGLTDAFEDYHMGMTAENLADQYNISRPEQDTFALKSQKKAEKANLAGKFIQEIIPIVQNIGGQAVIFKEDENIRKDQTMDDLVKLRPVFKKDGTVTAGNSSTLNDGAAFLLMMSRSKAEDLGLEIMASICSMGKAGVEPALMGTAPIPASKKALKNAGLTLEDIDLIEGNEAFAVQSLVVNQELGIDEEKINVNGGAIALGHPIGCSGARILVTLIHEMKRRNAHLGLATLCIGGGQGNAVIVERELK</sequence>
<dbReference type="STRING" id="120956.SAMN05421791_104188"/>
<evidence type="ECO:0000259" key="9">
    <source>
        <dbReference type="Pfam" id="PF02803"/>
    </source>
</evidence>
<protein>
    <recommendedName>
        <fullName evidence="2">acetyl-CoA C-acetyltransferase</fullName>
        <ecNumber evidence="2">2.3.1.9</ecNumber>
    </recommendedName>
    <alternativeName>
        <fullName evidence="5">Acetoacetyl-CoA thiolase</fullName>
    </alternativeName>
</protein>